<evidence type="ECO:0000259" key="1">
    <source>
        <dbReference type="Pfam" id="PF14587"/>
    </source>
</evidence>
<dbReference type="PANTHER" id="PTHR42767:SF1">
    <property type="entry name" value="ENDO-BETA-1,6-GALACTANASE-LIKE DOMAIN-CONTAINING PROTEIN"/>
    <property type="match status" value="1"/>
</dbReference>
<accession>A0AAW1PII7</accession>
<dbReference type="Gene3D" id="2.60.40.1180">
    <property type="entry name" value="Golgi alpha-mannosidase II"/>
    <property type="match status" value="1"/>
</dbReference>
<evidence type="ECO:0000313" key="2">
    <source>
        <dbReference type="EMBL" id="KAK9807659.1"/>
    </source>
</evidence>
<proteinExistence type="predicted"/>
<protein>
    <recommendedName>
        <fullName evidence="1">Endo-beta-1,6-galactanase-like domain-containing protein</fullName>
    </recommendedName>
</protein>
<dbReference type="GO" id="GO:0004553">
    <property type="term" value="F:hydrolase activity, hydrolyzing O-glycosyl compounds"/>
    <property type="evidence" value="ECO:0007669"/>
    <property type="project" value="InterPro"/>
</dbReference>
<name>A0AAW1PII7_9CHLO</name>
<dbReference type="InterPro" id="IPR039514">
    <property type="entry name" value="6GAL-like"/>
</dbReference>
<dbReference type="PANTHER" id="PTHR42767">
    <property type="entry name" value="ENDO-BETA-1,6-GALACTANASE"/>
    <property type="match status" value="1"/>
</dbReference>
<gene>
    <name evidence="2" type="ORF">WJX72_005628</name>
</gene>
<evidence type="ECO:0000313" key="3">
    <source>
        <dbReference type="Proteomes" id="UP001489004"/>
    </source>
</evidence>
<dbReference type="InterPro" id="IPR039743">
    <property type="entry name" value="6GAL/EXGAL"/>
</dbReference>
<sequence>MAGKRASGANCSRPCYTMAAPSRQRSSSAAGIFASTSEADGFVIAPFYGTLHVSAQRAQQRFEGWGTSLCWFANIPYALAAKRQLADLLFDPKLGLGMQIVRYNIGGAGWGSQDVKNFRYGASIPSFWGPDGTWDWSLDAEQRWWLLAAKERASGFIAEAFSNSPPYWMTISGRSSGNRNPRYDNLAPEAYDAFIHYLTEVVAHYHKEHGVTFRTLDPFNEPDTFYWWMGNNQEGCRFCPAAQNIILPKLHARLEETGLLAAGVSISASDETSIDTACSSFCSYTQQSLAAVAQVNTHAYQGSKRAQLRDMVRPAGKRLWMSEYGCGSFVPGDIGSGLELSRCILADLNVLQADAWIYWQAIENGDSANSWGLMQVPFHTPTTVTIGKQFYALAQYSKFIRSGDTILATDDPNGTVAALRGRAPDGADDAAGVTITLVKTTFVGQSVTCDVDLSGFASSGASGGTVNVFRTSQAENFQQVERFTLTGLEFCTTLMPLSITTFVIKLNASP</sequence>
<reference evidence="2 3" key="1">
    <citation type="journal article" date="2024" name="Nat. Commun.">
        <title>Phylogenomics reveals the evolutionary origins of lichenization in chlorophyte algae.</title>
        <authorList>
            <person name="Puginier C."/>
            <person name="Libourel C."/>
            <person name="Otte J."/>
            <person name="Skaloud P."/>
            <person name="Haon M."/>
            <person name="Grisel S."/>
            <person name="Petersen M."/>
            <person name="Berrin J.G."/>
            <person name="Delaux P.M."/>
            <person name="Dal Grande F."/>
            <person name="Keller J."/>
        </authorList>
    </citation>
    <scope>NUCLEOTIDE SEQUENCE [LARGE SCALE GENOMIC DNA]</scope>
    <source>
        <strain evidence="2 3">SAG 2043</strain>
    </source>
</reference>
<keyword evidence="3" id="KW-1185">Reference proteome</keyword>
<dbReference type="Proteomes" id="UP001489004">
    <property type="component" value="Unassembled WGS sequence"/>
</dbReference>
<organism evidence="2 3">
    <name type="scientific">[Myrmecia] bisecta</name>
    <dbReference type="NCBI Taxonomy" id="41462"/>
    <lineage>
        <taxon>Eukaryota</taxon>
        <taxon>Viridiplantae</taxon>
        <taxon>Chlorophyta</taxon>
        <taxon>core chlorophytes</taxon>
        <taxon>Trebouxiophyceae</taxon>
        <taxon>Trebouxiales</taxon>
        <taxon>Trebouxiaceae</taxon>
        <taxon>Myrmecia</taxon>
    </lineage>
</organism>
<dbReference type="InterPro" id="IPR013780">
    <property type="entry name" value="Glyco_hydro_b"/>
</dbReference>
<dbReference type="Pfam" id="PF14587">
    <property type="entry name" value="Glyco_hydr_30_2"/>
    <property type="match status" value="1"/>
</dbReference>
<dbReference type="SUPFAM" id="SSF51445">
    <property type="entry name" value="(Trans)glycosidases"/>
    <property type="match status" value="1"/>
</dbReference>
<dbReference type="EMBL" id="JALJOR010000012">
    <property type="protein sequence ID" value="KAK9807659.1"/>
    <property type="molecule type" value="Genomic_DNA"/>
</dbReference>
<dbReference type="AlphaFoldDB" id="A0AAW1PII7"/>
<feature type="domain" description="Endo-beta-1,6-galactanase-like" evidence="1">
    <location>
        <begin position="52"/>
        <end position="268"/>
    </location>
</feature>
<dbReference type="InterPro" id="IPR017853">
    <property type="entry name" value="GH"/>
</dbReference>
<comment type="caution">
    <text evidence="2">The sequence shown here is derived from an EMBL/GenBank/DDBJ whole genome shotgun (WGS) entry which is preliminary data.</text>
</comment>
<dbReference type="Gene3D" id="3.20.20.80">
    <property type="entry name" value="Glycosidases"/>
    <property type="match status" value="1"/>
</dbReference>